<dbReference type="Proteomes" id="UP001331761">
    <property type="component" value="Unassembled WGS sequence"/>
</dbReference>
<keyword evidence="7" id="KW-1185">Reference proteome</keyword>
<evidence type="ECO:0000256" key="5">
    <source>
        <dbReference type="SAM" id="Phobius"/>
    </source>
</evidence>
<accession>A0AAN8IRG7</accession>
<comment type="caution">
    <text evidence="6">The sequence shown here is derived from an EMBL/GenBank/DDBJ whole genome shotgun (WGS) entry which is preliminary data.</text>
</comment>
<dbReference type="GO" id="GO:0004930">
    <property type="term" value="F:G protein-coupled receptor activity"/>
    <property type="evidence" value="ECO:0007669"/>
    <property type="project" value="InterPro"/>
</dbReference>
<dbReference type="GO" id="GO:0016020">
    <property type="term" value="C:membrane"/>
    <property type="evidence" value="ECO:0007669"/>
    <property type="project" value="UniProtKB-SubCell"/>
</dbReference>
<dbReference type="EMBL" id="WIXE01004221">
    <property type="protein sequence ID" value="KAK5983236.1"/>
    <property type="molecule type" value="Genomic_DNA"/>
</dbReference>
<dbReference type="SMART" id="SM01381">
    <property type="entry name" value="7TM_GPCR_Srsx"/>
    <property type="match status" value="1"/>
</dbReference>
<keyword evidence="2 5" id="KW-0812">Transmembrane</keyword>
<keyword evidence="4 5" id="KW-0472">Membrane</keyword>
<evidence type="ECO:0000256" key="4">
    <source>
        <dbReference type="ARBA" id="ARBA00023136"/>
    </source>
</evidence>
<feature type="transmembrane region" description="Helical" evidence="5">
    <location>
        <begin position="110"/>
        <end position="128"/>
    </location>
</feature>
<evidence type="ECO:0000313" key="7">
    <source>
        <dbReference type="Proteomes" id="UP001331761"/>
    </source>
</evidence>
<protein>
    <recommendedName>
        <fullName evidence="8">G-protein coupled receptors family 1 profile domain-containing protein</fullName>
    </recommendedName>
</protein>
<evidence type="ECO:0000256" key="3">
    <source>
        <dbReference type="ARBA" id="ARBA00022989"/>
    </source>
</evidence>
<dbReference type="InterPro" id="IPR019424">
    <property type="entry name" value="7TM_GPCR_Srsx"/>
</dbReference>
<proteinExistence type="predicted"/>
<organism evidence="6 7">
    <name type="scientific">Trichostrongylus colubriformis</name>
    <name type="common">Black scour worm</name>
    <dbReference type="NCBI Taxonomy" id="6319"/>
    <lineage>
        <taxon>Eukaryota</taxon>
        <taxon>Metazoa</taxon>
        <taxon>Ecdysozoa</taxon>
        <taxon>Nematoda</taxon>
        <taxon>Chromadorea</taxon>
        <taxon>Rhabditida</taxon>
        <taxon>Rhabditina</taxon>
        <taxon>Rhabditomorpha</taxon>
        <taxon>Strongyloidea</taxon>
        <taxon>Trichostrongylidae</taxon>
        <taxon>Trichostrongylus</taxon>
    </lineage>
</organism>
<dbReference type="AlphaFoldDB" id="A0AAN8IRG7"/>
<name>A0AAN8IRG7_TRICO</name>
<sequence length="174" mass="19546">MCATILLFRRPDEYVSCMLTTPTRGALEHIYVNMVIITSFLILLCYACFVLLLRKLTISDEYTKSINRSLIIISLTVVLGYFSAGLIGIASETADLLELDFAKNTVHLTAGVFTNSSTTINFFVYYIISKEYREMFDKYLGIGRLKAMVSRSRPTAARSIILSTVARRKQICAA</sequence>
<comment type="subcellular location">
    <subcellularLocation>
        <location evidence="1">Membrane</location>
    </subcellularLocation>
</comment>
<feature type="transmembrane region" description="Helical" evidence="5">
    <location>
        <begin position="65"/>
        <end position="90"/>
    </location>
</feature>
<feature type="transmembrane region" description="Helical" evidence="5">
    <location>
        <begin position="30"/>
        <end position="53"/>
    </location>
</feature>
<dbReference type="SUPFAM" id="SSF81321">
    <property type="entry name" value="Family A G protein-coupled receptor-like"/>
    <property type="match status" value="1"/>
</dbReference>
<evidence type="ECO:0000256" key="1">
    <source>
        <dbReference type="ARBA" id="ARBA00004370"/>
    </source>
</evidence>
<dbReference type="Pfam" id="PF10320">
    <property type="entry name" value="7TM_GPCR_Srsx"/>
    <property type="match status" value="1"/>
</dbReference>
<reference evidence="6 7" key="1">
    <citation type="submission" date="2019-10" db="EMBL/GenBank/DDBJ databases">
        <title>Assembly and Annotation for the nematode Trichostrongylus colubriformis.</title>
        <authorList>
            <person name="Martin J."/>
        </authorList>
    </citation>
    <scope>NUCLEOTIDE SEQUENCE [LARGE SCALE GENOMIC DNA]</scope>
    <source>
        <strain evidence="6">G859</strain>
        <tissue evidence="6">Whole worm</tissue>
    </source>
</reference>
<dbReference type="Gene3D" id="1.20.1070.10">
    <property type="entry name" value="Rhodopsin 7-helix transmembrane proteins"/>
    <property type="match status" value="1"/>
</dbReference>
<dbReference type="InterPro" id="IPR000276">
    <property type="entry name" value="GPCR_Rhodpsn"/>
</dbReference>
<gene>
    <name evidence="6" type="ORF">GCK32_018286</name>
</gene>
<evidence type="ECO:0000256" key="2">
    <source>
        <dbReference type="ARBA" id="ARBA00022692"/>
    </source>
</evidence>
<keyword evidence="3 5" id="KW-1133">Transmembrane helix</keyword>
<evidence type="ECO:0000313" key="6">
    <source>
        <dbReference type="EMBL" id="KAK5983236.1"/>
    </source>
</evidence>
<evidence type="ECO:0008006" key="8">
    <source>
        <dbReference type="Google" id="ProtNLM"/>
    </source>
</evidence>